<name>A0A3N4R8B9_9ACTN</name>
<gene>
    <name evidence="1" type="ORF">EDD38_6893</name>
</gene>
<dbReference type="SUPFAM" id="SSF109854">
    <property type="entry name" value="DinB/YfiT-like putative metalloenzymes"/>
    <property type="match status" value="1"/>
</dbReference>
<evidence type="ECO:0000313" key="1">
    <source>
        <dbReference type="EMBL" id="RPE27609.1"/>
    </source>
</evidence>
<dbReference type="InterPro" id="IPR034660">
    <property type="entry name" value="DinB/YfiT-like"/>
</dbReference>
<dbReference type="RefSeq" id="WP_123821159.1">
    <property type="nucleotide sequence ID" value="NZ_RKQG01000003.1"/>
</dbReference>
<dbReference type="InterPro" id="IPR007061">
    <property type="entry name" value="MST-like"/>
</dbReference>
<comment type="caution">
    <text evidence="1">The sequence shown here is derived from an EMBL/GenBank/DDBJ whole genome shotgun (WGS) entry which is preliminary data.</text>
</comment>
<dbReference type="Proteomes" id="UP000266906">
    <property type="component" value="Unassembled WGS sequence"/>
</dbReference>
<accession>A0A3N4R8B9</accession>
<sequence length="175" mass="19493">MTNTGPATTRTSPPFAADEATMLGAWLDFHRATLALKCAGLTPDQLRERACPPSSLSLLGLVRHMAEVERHWFRKVLDGQDLGTDGRYWTEEFPDGDFDLVDGADPVADTAVWQEEVAFARSAATGLSLDTVGKSRWRDNEVTLRWILVHMIEEYARHNGHADLLRERIDGSTGE</sequence>
<dbReference type="AlphaFoldDB" id="A0A3N4R8B9"/>
<dbReference type="Pfam" id="PF04978">
    <property type="entry name" value="MST"/>
    <property type="match status" value="1"/>
</dbReference>
<keyword evidence="2" id="KW-1185">Reference proteome</keyword>
<dbReference type="Gene3D" id="1.20.120.450">
    <property type="entry name" value="dinb family like domain"/>
    <property type="match status" value="1"/>
</dbReference>
<protein>
    <submittedName>
        <fullName evidence="1">Uncharacterized protein DUF664</fullName>
    </submittedName>
</protein>
<dbReference type="EMBL" id="RKQG01000003">
    <property type="protein sequence ID" value="RPE27609.1"/>
    <property type="molecule type" value="Genomic_DNA"/>
</dbReference>
<proteinExistence type="predicted"/>
<reference evidence="1 2" key="1">
    <citation type="submission" date="2018-11" db="EMBL/GenBank/DDBJ databases">
        <title>Sequencing the genomes of 1000 actinobacteria strains.</title>
        <authorList>
            <person name="Klenk H.-P."/>
        </authorList>
    </citation>
    <scope>NUCLEOTIDE SEQUENCE [LARGE SCALE GENOMIC DNA]</scope>
    <source>
        <strain evidence="1 2">DSM 44781</strain>
    </source>
</reference>
<evidence type="ECO:0000313" key="2">
    <source>
        <dbReference type="Proteomes" id="UP000266906"/>
    </source>
</evidence>
<organism evidence="1 2">
    <name type="scientific">Kitasatospora cineracea</name>
    <dbReference type="NCBI Taxonomy" id="88074"/>
    <lineage>
        <taxon>Bacteria</taxon>
        <taxon>Bacillati</taxon>
        <taxon>Actinomycetota</taxon>
        <taxon>Actinomycetes</taxon>
        <taxon>Kitasatosporales</taxon>
        <taxon>Streptomycetaceae</taxon>
        <taxon>Kitasatospora</taxon>
    </lineage>
</organism>